<reference evidence="3 4" key="1">
    <citation type="submission" date="2018-07" db="EMBL/GenBank/DDBJ databases">
        <title>The complete nuclear genome of the prasinophyte Chloropicon primus (CCMP1205).</title>
        <authorList>
            <person name="Pombert J.-F."/>
            <person name="Otis C."/>
            <person name="Turmel M."/>
            <person name="Lemieux C."/>
        </authorList>
    </citation>
    <scope>NUCLEOTIDE SEQUENCE [LARGE SCALE GENOMIC DNA]</scope>
    <source>
        <strain evidence="3 4">CCMP1205</strain>
    </source>
</reference>
<accession>A0A5B8MNI9</accession>
<dbReference type="OrthoDB" id="546800at2759"/>
<keyword evidence="4" id="KW-1185">Reference proteome</keyword>
<dbReference type="Proteomes" id="UP000316726">
    <property type="component" value="Chromosome 6"/>
</dbReference>
<organism evidence="3 4">
    <name type="scientific">Chloropicon primus</name>
    <dbReference type="NCBI Taxonomy" id="1764295"/>
    <lineage>
        <taxon>Eukaryota</taxon>
        <taxon>Viridiplantae</taxon>
        <taxon>Chlorophyta</taxon>
        <taxon>Chloropicophyceae</taxon>
        <taxon>Chloropicales</taxon>
        <taxon>Chloropicaceae</taxon>
        <taxon>Chloropicon</taxon>
    </lineage>
</organism>
<feature type="compositionally biased region" description="Basic and acidic residues" evidence="1">
    <location>
        <begin position="203"/>
        <end position="219"/>
    </location>
</feature>
<dbReference type="AlphaFoldDB" id="A0A5B8MNI9"/>
<dbReference type="EMBL" id="CP031039">
    <property type="protein sequence ID" value="QDZ21604.1"/>
    <property type="molecule type" value="Genomic_DNA"/>
</dbReference>
<feature type="compositionally biased region" description="Acidic residues" evidence="1">
    <location>
        <begin position="85"/>
        <end position="99"/>
    </location>
</feature>
<evidence type="ECO:0000259" key="2">
    <source>
        <dbReference type="Pfam" id="PF25074"/>
    </source>
</evidence>
<dbReference type="PANTHER" id="PTHR36011:SF1">
    <property type="entry name" value="BAT2 DOMAIN PROTEIN"/>
    <property type="match status" value="1"/>
</dbReference>
<dbReference type="InterPro" id="IPR056700">
    <property type="entry name" value="DUF7798"/>
</dbReference>
<name>A0A5B8MNI9_9CHLO</name>
<feature type="compositionally biased region" description="Acidic residues" evidence="1">
    <location>
        <begin position="1"/>
        <end position="29"/>
    </location>
</feature>
<feature type="region of interest" description="Disordered" evidence="1">
    <location>
        <begin position="202"/>
        <end position="227"/>
    </location>
</feature>
<feature type="domain" description="DUF7798" evidence="2">
    <location>
        <begin position="472"/>
        <end position="553"/>
    </location>
</feature>
<evidence type="ECO:0000313" key="4">
    <source>
        <dbReference type="Proteomes" id="UP000316726"/>
    </source>
</evidence>
<feature type="region of interest" description="Disordered" evidence="1">
    <location>
        <begin position="1"/>
        <end position="119"/>
    </location>
</feature>
<proteinExistence type="predicted"/>
<evidence type="ECO:0000256" key="1">
    <source>
        <dbReference type="SAM" id="MobiDB-lite"/>
    </source>
</evidence>
<feature type="domain" description="DUF7798" evidence="2">
    <location>
        <begin position="373"/>
        <end position="440"/>
    </location>
</feature>
<sequence length="606" mass="64826">MADVSEGEIDDFLDDDWGAGMSGEEEEGGGEERPSEGAPGEGAGEEEEEPEAAKVETEEAENVEAGAEEAKEAEEAPEGGAGGEAEAETETREEEIEPVVEEKGAGLSEIEPVVEDAAATLPSVPQTLSMSKAATTSSLPEVPAWNDEDSEEESSGWGGWGTFGQAVSAAGFGFGARLTEAAKTMANDLSDMKDTLVEAANEANREDDRIGEKSKDTDSRPGLQADGFEARRAKFLDEVEEKTSRDVGDLKVEEHISSFATGAASFFGSVLGSVGTAMEGGVQNAQKLASSAANEFQETLQQGVSDVKMVAKTSGAVKVASTGLKLAADHTIKLAEMSLEKAGSTAKGILDMTDAITGVDTTPGAGVEEEDLSFSHSFFIYGGSDHMEEIEGMSTKCGKICQNIKVKLSGENKVEYKQLIESLGERFDLTSTELEEQSFEPLGSYSEIRKRAEDCTAQVEGFVNQQMSDADLAVEQQLKIIRNEAVQQMAEQTAFSVRHLVVLSRSIAEPLGLFGDEEDIEWPEDPVNVASVIRSTIKAISSDLQGLMDRFVEETGKFSKGNEELKKPAEDFARELKNAHESAMDKISEALRGMLFIIAAAHFTRD</sequence>
<protein>
    <recommendedName>
        <fullName evidence="2">DUF7798 domain-containing protein</fullName>
    </recommendedName>
</protein>
<dbReference type="PANTHER" id="PTHR36011">
    <property type="entry name" value="BAT2 DOMAIN PROTEIN"/>
    <property type="match status" value="1"/>
</dbReference>
<gene>
    <name evidence="3" type="ORF">A3770_06p41220</name>
</gene>
<evidence type="ECO:0000313" key="3">
    <source>
        <dbReference type="EMBL" id="QDZ21604.1"/>
    </source>
</evidence>
<feature type="region of interest" description="Disordered" evidence="1">
    <location>
        <begin position="131"/>
        <end position="162"/>
    </location>
</feature>
<dbReference type="Pfam" id="PF25074">
    <property type="entry name" value="DUF7798"/>
    <property type="match status" value="2"/>
</dbReference>